<feature type="domain" description="Fe2OG dioxygenase" evidence="18">
    <location>
        <begin position="434"/>
        <end position="540"/>
    </location>
</feature>
<dbReference type="Proteomes" id="UP001318040">
    <property type="component" value="Chromosome 22"/>
</dbReference>
<keyword evidence="19" id="KW-1185">Reference proteome</keyword>
<keyword evidence="13" id="KW-0325">Glycoprotein</keyword>
<dbReference type="EC" id="1.14.11.2" evidence="5"/>
<keyword evidence="7" id="KW-0802">TPR repeat</keyword>
<evidence type="ECO:0000313" key="19">
    <source>
        <dbReference type="Proteomes" id="UP001318040"/>
    </source>
</evidence>
<dbReference type="GO" id="GO:0004656">
    <property type="term" value="F:procollagen-proline 4-dioxygenase activity"/>
    <property type="evidence" value="ECO:0007669"/>
    <property type="project" value="UniProtKB-EC"/>
</dbReference>
<dbReference type="AlphaFoldDB" id="A0AAJ7TBT5"/>
<dbReference type="PROSITE" id="PS51471">
    <property type="entry name" value="FE2OG_OXY"/>
    <property type="match status" value="1"/>
</dbReference>
<evidence type="ECO:0000256" key="14">
    <source>
        <dbReference type="ARBA" id="ARBA00040709"/>
    </source>
</evidence>
<dbReference type="GO" id="GO:0005506">
    <property type="term" value="F:iron ion binding"/>
    <property type="evidence" value="ECO:0007669"/>
    <property type="project" value="InterPro"/>
</dbReference>
<evidence type="ECO:0000256" key="12">
    <source>
        <dbReference type="ARBA" id="ARBA00023004"/>
    </source>
</evidence>
<evidence type="ECO:0000256" key="10">
    <source>
        <dbReference type="ARBA" id="ARBA00022964"/>
    </source>
</evidence>
<feature type="chain" id="PRO_5042492153" description="Prolyl 4-hydroxylase subunit alpha-1" evidence="17">
    <location>
        <begin position="24"/>
        <end position="555"/>
    </location>
</feature>
<dbReference type="InterPro" id="IPR011990">
    <property type="entry name" value="TPR-like_helical_dom_sf"/>
</dbReference>
<evidence type="ECO:0000256" key="16">
    <source>
        <dbReference type="SAM" id="MobiDB-lite"/>
    </source>
</evidence>
<dbReference type="RefSeq" id="XP_032814914.1">
    <property type="nucleotide sequence ID" value="XM_032959023.1"/>
</dbReference>
<dbReference type="GO" id="GO:0031418">
    <property type="term" value="F:L-ascorbic acid binding"/>
    <property type="evidence" value="ECO:0007669"/>
    <property type="project" value="UniProtKB-KW"/>
</dbReference>
<dbReference type="InterPro" id="IPR045054">
    <property type="entry name" value="P4HA-like"/>
</dbReference>
<evidence type="ECO:0000256" key="5">
    <source>
        <dbReference type="ARBA" id="ARBA00012269"/>
    </source>
</evidence>
<feature type="compositionally biased region" description="Acidic residues" evidence="16">
    <location>
        <begin position="271"/>
        <end position="289"/>
    </location>
</feature>
<evidence type="ECO:0000256" key="7">
    <source>
        <dbReference type="ARBA" id="ARBA00022803"/>
    </source>
</evidence>
<dbReference type="InterPro" id="IPR059068">
    <property type="entry name" value="TPR_P4H"/>
</dbReference>
<evidence type="ECO:0000256" key="4">
    <source>
        <dbReference type="ARBA" id="ARBA00006511"/>
    </source>
</evidence>
<evidence type="ECO:0000256" key="1">
    <source>
        <dbReference type="ARBA" id="ARBA00001961"/>
    </source>
</evidence>
<sequence>MTASGAFLKWLLLAALVMQHGTAEVFTSIGHMTDLLYVEQELLSSLEKHIAEQELRLQRVKRWKEMKEAESHVATSDPEGFLGNPINAYHTMRMGQRWAALENFLQESAEGFVSRLAERRALFPSEEDRVGAARALLRLQDTYALDAELLASGKLPGVPLVSASALSADDCFSLGRLAYSEGRYARAEPWLGHALRQLDAGAQEGVGDEGTVGASDVLDYLSYSVYRLGDVQRALNLTRRLAVLDPDHPRAQANLHYFEYEMAQAAATEEATTDDAEGDVAAADDEEENATVPDGVEGHPKGDGYFSEKEEYELLCRSASGLMTPRRQRLLSCRYWDGRRHPLLILAPLMEEDEWDRPRIVRYHAIVSDEEIRHVKELAKPRLSRATVFHPITGELRTTNNRISKSAWLSEDENATIARINRRIGAATGLSMETAEELQVANYGMGGQYEPHYDFARRIQDASYDGKGNRVATFLIYMSEVPAGGATVFPGVGATVLPKKGSAVFWHNMLASGEGDYDTRHAACPVLVGSKWVANKWLHERGQEFRRPCGLTELD</sequence>
<evidence type="ECO:0000256" key="3">
    <source>
        <dbReference type="ARBA" id="ARBA00004319"/>
    </source>
</evidence>
<dbReference type="GO" id="GO:0005788">
    <property type="term" value="C:endoplasmic reticulum lumen"/>
    <property type="evidence" value="ECO:0007669"/>
    <property type="project" value="UniProtKB-SubCell"/>
</dbReference>
<keyword evidence="12" id="KW-0408">Iron</keyword>
<keyword evidence="9" id="KW-0847">Vitamin C</keyword>
<dbReference type="InterPro" id="IPR044862">
    <property type="entry name" value="Pro_4_hyd_alph_FE2OG_OXY"/>
</dbReference>
<evidence type="ECO:0000313" key="20">
    <source>
        <dbReference type="RefSeq" id="XP_032814914.1"/>
    </source>
</evidence>
<evidence type="ECO:0000256" key="8">
    <source>
        <dbReference type="ARBA" id="ARBA00022824"/>
    </source>
</evidence>
<dbReference type="InterPro" id="IPR005123">
    <property type="entry name" value="Oxoglu/Fe-dep_dioxygenase_dom"/>
</dbReference>
<accession>A0AAJ7TBT5</accession>
<keyword evidence="8" id="KW-0256">Endoplasmic reticulum</keyword>
<name>A0AAJ7TBT5_PETMA</name>
<keyword evidence="6" id="KW-0479">Metal-binding</keyword>
<evidence type="ECO:0000256" key="15">
    <source>
        <dbReference type="ARBA" id="ARBA00042979"/>
    </source>
</evidence>
<dbReference type="InterPro" id="IPR013547">
    <property type="entry name" value="P4H_N"/>
</dbReference>
<dbReference type="Gene3D" id="6.10.140.1460">
    <property type="match status" value="1"/>
</dbReference>
<protein>
    <recommendedName>
        <fullName evidence="14">Prolyl 4-hydroxylase subunit alpha-1</fullName>
        <ecNumber evidence="5">1.14.11.2</ecNumber>
    </recommendedName>
    <alternativeName>
        <fullName evidence="15">Procollagen-proline,2-oxoglutarate-4-dioxygenase subunit alpha-1</fullName>
    </alternativeName>
</protein>
<dbReference type="SUPFAM" id="SSF48452">
    <property type="entry name" value="TPR-like"/>
    <property type="match status" value="1"/>
</dbReference>
<comment type="similarity">
    <text evidence="4">Belongs to the P4HA family.</text>
</comment>
<reference evidence="20" key="1">
    <citation type="submission" date="2025-08" db="UniProtKB">
        <authorList>
            <consortium name="RefSeq"/>
        </authorList>
    </citation>
    <scope>IDENTIFICATION</scope>
    <source>
        <tissue evidence="20">Sperm</tissue>
    </source>
</reference>
<keyword evidence="17" id="KW-0732">Signal</keyword>
<dbReference type="InterPro" id="IPR006620">
    <property type="entry name" value="Pro_4_hyd_alph"/>
</dbReference>
<dbReference type="FunFam" id="1.25.40.10:FF:000006">
    <property type="entry name" value="Prolyl 4-hydroxylase subunit alpha 2"/>
    <property type="match status" value="1"/>
</dbReference>
<keyword evidence="11" id="KW-0560">Oxidoreductase</keyword>
<gene>
    <name evidence="20" type="primary">LOC116944999</name>
</gene>
<dbReference type="Gene3D" id="1.25.40.10">
    <property type="entry name" value="Tetratricopeptide repeat domain"/>
    <property type="match status" value="1"/>
</dbReference>
<evidence type="ECO:0000256" key="11">
    <source>
        <dbReference type="ARBA" id="ARBA00023002"/>
    </source>
</evidence>
<dbReference type="PANTHER" id="PTHR10869">
    <property type="entry name" value="PROLYL 4-HYDROXYLASE ALPHA SUBUNIT"/>
    <property type="match status" value="1"/>
</dbReference>
<dbReference type="FunFam" id="2.60.120.620:FF:000001">
    <property type="entry name" value="Prolyl 4-hydroxylase subunit alpha 2"/>
    <property type="match status" value="1"/>
</dbReference>
<comment type="function">
    <text evidence="2">Catalyzes the post-translational formation of 4-hydroxyproline in -Xaa-Pro-Gly- sequences in collagens and other proteins.</text>
</comment>
<dbReference type="Pfam" id="PF13640">
    <property type="entry name" value="2OG-FeII_Oxy_3"/>
    <property type="match status" value="1"/>
</dbReference>
<dbReference type="SMART" id="SM00702">
    <property type="entry name" value="P4Hc"/>
    <property type="match status" value="1"/>
</dbReference>
<evidence type="ECO:0000256" key="6">
    <source>
        <dbReference type="ARBA" id="ARBA00022723"/>
    </source>
</evidence>
<feature type="region of interest" description="Disordered" evidence="16">
    <location>
        <begin position="267"/>
        <end position="303"/>
    </location>
</feature>
<comment type="subcellular location">
    <subcellularLocation>
        <location evidence="3">Endoplasmic reticulum lumen</location>
    </subcellularLocation>
</comment>
<feature type="signal peptide" evidence="17">
    <location>
        <begin position="1"/>
        <end position="23"/>
    </location>
</feature>
<evidence type="ECO:0000256" key="2">
    <source>
        <dbReference type="ARBA" id="ARBA00002035"/>
    </source>
</evidence>
<proteinExistence type="inferred from homology"/>
<evidence type="ECO:0000256" key="17">
    <source>
        <dbReference type="SAM" id="SignalP"/>
    </source>
</evidence>
<dbReference type="Pfam" id="PF08336">
    <property type="entry name" value="P4Ha_N"/>
    <property type="match status" value="1"/>
</dbReference>
<evidence type="ECO:0000256" key="9">
    <source>
        <dbReference type="ARBA" id="ARBA00022896"/>
    </source>
</evidence>
<organism evidence="19 20">
    <name type="scientific">Petromyzon marinus</name>
    <name type="common">Sea lamprey</name>
    <dbReference type="NCBI Taxonomy" id="7757"/>
    <lineage>
        <taxon>Eukaryota</taxon>
        <taxon>Metazoa</taxon>
        <taxon>Chordata</taxon>
        <taxon>Craniata</taxon>
        <taxon>Vertebrata</taxon>
        <taxon>Cyclostomata</taxon>
        <taxon>Hyperoartia</taxon>
        <taxon>Petromyzontiformes</taxon>
        <taxon>Petromyzontidae</taxon>
        <taxon>Petromyzon</taxon>
    </lineage>
</organism>
<keyword evidence="10" id="KW-0223">Dioxygenase</keyword>
<comment type="cofactor">
    <cofactor evidence="1">
        <name>L-ascorbate</name>
        <dbReference type="ChEBI" id="CHEBI:38290"/>
    </cofactor>
</comment>
<dbReference type="PANTHER" id="PTHR10869:SF101">
    <property type="entry name" value="PROLYL 4-HYDROXYLASE SUBUNIT ALPHA-1"/>
    <property type="match status" value="1"/>
</dbReference>
<evidence type="ECO:0000259" key="18">
    <source>
        <dbReference type="PROSITE" id="PS51471"/>
    </source>
</evidence>
<dbReference type="Pfam" id="PF23558">
    <property type="entry name" value="TPR_P4H"/>
    <property type="match status" value="1"/>
</dbReference>
<dbReference type="Gene3D" id="2.60.120.620">
    <property type="entry name" value="q2cbj1_9rhob like domain"/>
    <property type="match status" value="1"/>
</dbReference>
<evidence type="ECO:0000256" key="13">
    <source>
        <dbReference type="ARBA" id="ARBA00023180"/>
    </source>
</evidence>